<dbReference type="GeneID" id="42303411"/>
<dbReference type="Proteomes" id="UP000326170">
    <property type="component" value="Plasmid unnamed2"/>
</dbReference>
<dbReference type="InterPro" id="IPR036237">
    <property type="entry name" value="Xyl_isomerase-like_sf"/>
</dbReference>
<keyword evidence="3" id="KW-1185">Reference proteome</keyword>
<dbReference type="InterPro" id="IPR001719">
    <property type="entry name" value="AP_endonuc_2"/>
</dbReference>
<accession>A0A5P9P9N8</accession>
<reference evidence="2 3" key="1">
    <citation type="journal article" date="2007" name="Int. J. Syst. Evol. Microbiol.">
        <title>Natronorubrum sulfidifaciens sp. nov., an extremely haloalkaliphilic archaeon isolated from Aiding salt lake in Xin-Jiang, China.</title>
        <authorList>
            <person name="Cui H.L."/>
            <person name="Tohty D."/>
            <person name="Liu H.C."/>
            <person name="Liu S.J."/>
            <person name="Oren A."/>
            <person name="Zhou P.J."/>
        </authorList>
    </citation>
    <scope>NUCLEOTIDE SEQUENCE [LARGE SCALE GENOMIC DNA]</scope>
    <source>
        <strain evidence="2 3">7-3</strain>
        <plasmid evidence="2">unnamed2</plasmid>
    </source>
</reference>
<dbReference type="Gene3D" id="3.20.20.150">
    <property type="entry name" value="Divalent-metal-dependent TIM barrel enzymes"/>
    <property type="match status" value="1"/>
</dbReference>
<organism evidence="2 3">
    <name type="scientific">Natronorubrum aibiense</name>
    <dbReference type="NCBI Taxonomy" id="348826"/>
    <lineage>
        <taxon>Archaea</taxon>
        <taxon>Methanobacteriati</taxon>
        <taxon>Methanobacteriota</taxon>
        <taxon>Stenosarchaea group</taxon>
        <taxon>Halobacteria</taxon>
        <taxon>Halobacteriales</taxon>
        <taxon>Natrialbaceae</taxon>
        <taxon>Natronorubrum</taxon>
    </lineage>
</organism>
<evidence type="ECO:0000313" key="3">
    <source>
        <dbReference type="Proteomes" id="UP000326170"/>
    </source>
</evidence>
<dbReference type="AlphaFoldDB" id="A0A5P9P9N8"/>
<dbReference type="PANTHER" id="PTHR12110:SF21">
    <property type="entry name" value="XYLOSE ISOMERASE-LIKE TIM BARREL DOMAIN-CONTAINING PROTEIN"/>
    <property type="match status" value="1"/>
</dbReference>
<dbReference type="Pfam" id="PF01261">
    <property type="entry name" value="AP_endonuc_2"/>
    <property type="match status" value="1"/>
</dbReference>
<sequence>MVGAATDIRFEPSVEAFLERITDLGLDHLELKHEYLCTQPDPPSPERIGELAESYGVTLSYHAPFRDWNMGSFNERSRRAGVEQVKATLEAAVAAGAGAVVVHGGSVPRRYREAVKEQAYDNAIRSLTECATYAEDVGVALCLENQPWSETTERHTTSPDDLETYLEAVDCPPEILGVTLDVGHAKVSGYEWQAFNDRFGDHIRVLHLHENDGTGDQHRPIRDYEKIVSTVDPDFAVLEMKRLDHIAESVRGARSLD</sequence>
<dbReference type="GO" id="GO:0006281">
    <property type="term" value="P:DNA repair"/>
    <property type="evidence" value="ECO:0007669"/>
    <property type="project" value="InterPro"/>
</dbReference>
<feature type="domain" description="Xylose isomerase-like TIM barrel" evidence="1">
    <location>
        <begin position="19"/>
        <end position="227"/>
    </location>
</feature>
<dbReference type="SUPFAM" id="SSF51658">
    <property type="entry name" value="Xylose isomerase-like"/>
    <property type="match status" value="1"/>
</dbReference>
<dbReference type="GO" id="GO:0003677">
    <property type="term" value="F:DNA binding"/>
    <property type="evidence" value="ECO:0007669"/>
    <property type="project" value="InterPro"/>
</dbReference>
<dbReference type="KEGG" id="nas:GCU68_20340"/>
<dbReference type="EMBL" id="CP045490">
    <property type="protein sequence ID" value="QFU84843.1"/>
    <property type="molecule type" value="Genomic_DNA"/>
</dbReference>
<dbReference type="InterPro" id="IPR050312">
    <property type="entry name" value="IolE/XylAMocC-like"/>
</dbReference>
<protein>
    <submittedName>
        <fullName evidence="2">TIM barrel protein</fullName>
    </submittedName>
</protein>
<evidence type="ECO:0000313" key="2">
    <source>
        <dbReference type="EMBL" id="QFU84843.1"/>
    </source>
</evidence>
<proteinExistence type="predicted"/>
<evidence type="ECO:0000259" key="1">
    <source>
        <dbReference type="Pfam" id="PF01261"/>
    </source>
</evidence>
<keyword evidence="2" id="KW-0614">Plasmid</keyword>
<dbReference type="GO" id="GO:0008270">
    <property type="term" value="F:zinc ion binding"/>
    <property type="evidence" value="ECO:0007669"/>
    <property type="project" value="InterPro"/>
</dbReference>
<dbReference type="OrthoDB" id="372143at2157"/>
<geneLocation type="plasmid" evidence="2 3">
    <name>unnamed2</name>
</geneLocation>
<dbReference type="PANTHER" id="PTHR12110">
    <property type="entry name" value="HYDROXYPYRUVATE ISOMERASE"/>
    <property type="match status" value="1"/>
</dbReference>
<dbReference type="RefSeq" id="WP_152944402.1">
    <property type="nucleotide sequence ID" value="NZ_CP045490.1"/>
</dbReference>
<dbReference type="SMART" id="SM00518">
    <property type="entry name" value="AP2Ec"/>
    <property type="match status" value="1"/>
</dbReference>
<gene>
    <name evidence="2" type="ORF">GCU68_20340</name>
</gene>
<name>A0A5P9P9N8_9EURY</name>
<dbReference type="InterPro" id="IPR013022">
    <property type="entry name" value="Xyl_isomerase-like_TIM-brl"/>
</dbReference>